<feature type="region of interest" description="Disordered" evidence="14">
    <location>
        <begin position="605"/>
        <end position="627"/>
    </location>
</feature>
<dbReference type="SUPFAM" id="SSF56601">
    <property type="entry name" value="beta-lactamase/transpeptidase-like"/>
    <property type="match status" value="1"/>
</dbReference>
<evidence type="ECO:0000313" key="18">
    <source>
        <dbReference type="EMBL" id="RDB06355.1"/>
    </source>
</evidence>
<dbReference type="GO" id="GO:0071972">
    <property type="term" value="F:peptidoglycan L,D-transpeptidase activity"/>
    <property type="evidence" value="ECO:0007669"/>
    <property type="project" value="TreeGrafter"/>
</dbReference>
<organism evidence="18 19">
    <name type="scientific">Runella aurantiaca</name>
    <dbReference type="NCBI Taxonomy" id="2282308"/>
    <lineage>
        <taxon>Bacteria</taxon>
        <taxon>Pseudomonadati</taxon>
        <taxon>Bacteroidota</taxon>
        <taxon>Cytophagia</taxon>
        <taxon>Cytophagales</taxon>
        <taxon>Spirosomataceae</taxon>
        <taxon>Runella</taxon>
    </lineage>
</organism>
<dbReference type="Gene3D" id="3.40.710.10">
    <property type="entry name" value="DD-peptidase/beta-lactamase superfamily"/>
    <property type="match status" value="1"/>
</dbReference>
<keyword evidence="12 15" id="KW-0472">Membrane</keyword>
<protein>
    <submittedName>
        <fullName evidence="18">Penicillin-binding protein 2</fullName>
    </submittedName>
</protein>
<accession>A0A369IDL5</accession>
<gene>
    <name evidence="18" type="primary">mrdA</name>
    <name evidence="18" type="ORF">DVG78_08815</name>
</gene>
<dbReference type="Pfam" id="PF03717">
    <property type="entry name" value="PBP_dimer"/>
    <property type="match status" value="1"/>
</dbReference>
<evidence type="ECO:0000256" key="11">
    <source>
        <dbReference type="ARBA" id="ARBA00022989"/>
    </source>
</evidence>
<feature type="domain" description="Penicillin-binding protein dimerisation" evidence="17">
    <location>
        <begin position="47"/>
        <end position="209"/>
    </location>
</feature>
<keyword evidence="8" id="KW-0378">Hydrolase</keyword>
<keyword evidence="10" id="KW-0573">Peptidoglycan synthesis</keyword>
<keyword evidence="13" id="KW-0961">Cell wall biogenesis/degradation</keyword>
<evidence type="ECO:0000256" key="5">
    <source>
        <dbReference type="ARBA" id="ARBA00022645"/>
    </source>
</evidence>
<dbReference type="InterPro" id="IPR036138">
    <property type="entry name" value="PBP_dimer_sf"/>
</dbReference>
<dbReference type="EMBL" id="QPIW01000005">
    <property type="protein sequence ID" value="RDB06355.1"/>
    <property type="molecule type" value="Genomic_DNA"/>
</dbReference>
<keyword evidence="6" id="KW-0645">Protease</keyword>
<evidence type="ECO:0000256" key="10">
    <source>
        <dbReference type="ARBA" id="ARBA00022984"/>
    </source>
</evidence>
<comment type="subcellular location">
    <subcellularLocation>
        <location evidence="2">Cell membrane</location>
    </subcellularLocation>
    <subcellularLocation>
        <location evidence="1">Membrane</location>
        <topology evidence="1">Single-pass membrane protein</topology>
    </subcellularLocation>
</comment>
<evidence type="ECO:0000256" key="3">
    <source>
        <dbReference type="ARBA" id="ARBA00022475"/>
    </source>
</evidence>
<keyword evidence="5" id="KW-0121">Carboxypeptidase</keyword>
<reference evidence="18 19" key="1">
    <citation type="submission" date="2018-07" db="EMBL/GenBank/DDBJ databases">
        <title>Genome analysis of Runella aurantiaca.</title>
        <authorList>
            <person name="Yang X."/>
        </authorList>
    </citation>
    <scope>NUCLEOTIDE SEQUENCE [LARGE SCALE GENOMIC DNA]</scope>
    <source>
        <strain evidence="18 19">YX9</strain>
    </source>
</reference>
<name>A0A369IDL5_9BACT</name>
<dbReference type="GO" id="GO:0009252">
    <property type="term" value="P:peptidoglycan biosynthetic process"/>
    <property type="evidence" value="ECO:0007669"/>
    <property type="project" value="UniProtKB-KW"/>
</dbReference>
<keyword evidence="4" id="KW-0997">Cell inner membrane</keyword>
<feature type="transmembrane region" description="Helical" evidence="15">
    <location>
        <begin position="7"/>
        <end position="26"/>
    </location>
</feature>
<evidence type="ECO:0000256" key="6">
    <source>
        <dbReference type="ARBA" id="ARBA00022670"/>
    </source>
</evidence>
<dbReference type="PANTHER" id="PTHR30627">
    <property type="entry name" value="PEPTIDOGLYCAN D,D-TRANSPEPTIDASE"/>
    <property type="match status" value="1"/>
</dbReference>
<dbReference type="RefSeq" id="WP_114460729.1">
    <property type="nucleotide sequence ID" value="NZ_QPIW01000005.1"/>
</dbReference>
<dbReference type="Gene3D" id="3.90.1310.10">
    <property type="entry name" value="Penicillin-binding protein 2a (Domain 2)"/>
    <property type="match status" value="1"/>
</dbReference>
<dbReference type="GO" id="GO:0008360">
    <property type="term" value="P:regulation of cell shape"/>
    <property type="evidence" value="ECO:0007669"/>
    <property type="project" value="UniProtKB-KW"/>
</dbReference>
<dbReference type="OrthoDB" id="9766847at2"/>
<dbReference type="InterPro" id="IPR001460">
    <property type="entry name" value="PCN-bd_Tpept"/>
</dbReference>
<keyword evidence="3" id="KW-1003">Cell membrane</keyword>
<dbReference type="InterPro" id="IPR012338">
    <property type="entry name" value="Beta-lactam/transpept-like"/>
</dbReference>
<proteinExistence type="predicted"/>
<dbReference type="GO" id="GO:0009002">
    <property type="term" value="F:serine-type D-Ala-D-Ala carboxypeptidase activity"/>
    <property type="evidence" value="ECO:0007669"/>
    <property type="project" value="InterPro"/>
</dbReference>
<evidence type="ECO:0000256" key="2">
    <source>
        <dbReference type="ARBA" id="ARBA00004236"/>
    </source>
</evidence>
<dbReference type="GO" id="GO:0006508">
    <property type="term" value="P:proteolysis"/>
    <property type="evidence" value="ECO:0007669"/>
    <property type="project" value="UniProtKB-KW"/>
</dbReference>
<comment type="caution">
    <text evidence="18">The sequence shown here is derived from an EMBL/GenBank/DDBJ whole genome shotgun (WGS) entry which is preliminary data.</text>
</comment>
<dbReference type="GO" id="GO:0071555">
    <property type="term" value="P:cell wall organization"/>
    <property type="evidence" value="ECO:0007669"/>
    <property type="project" value="UniProtKB-KW"/>
</dbReference>
<evidence type="ECO:0000256" key="14">
    <source>
        <dbReference type="SAM" id="MobiDB-lite"/>
    </source>
</evidence>
<feature type="domain" description="Penicillin-binding protein transpeptidase" evidence="16">
    <location>
        <begin position="250"/>
        <end position="573"/>
    </location>
</feature>
<keyword evidence="9" id="KW-0133">Cell shape</keyword>
<evidence type="ECO:0000256" key="15">
    <source>
        <dbReference type="SAM" id="Phobius"/>
    </source>
</evidence>
<evidence type="ECO:0000259" key="16">
    <source>
        <dbReference type="Pfam" id="PF00905"/>
    </source>
</evidence>
<keyword evidence="19" id="KW-1185">Reference proteome</keyword>
<evidence type="ECO:0000256" key="12">
    <source>
        <dbReference type="ARBA" id="ARBA00023136"/>
    </source>
</evidence>
<sequence>MSENRKFFVYGLFVLVGIIYLIRLLYLQVLDNTYETASNSIRAIPDVPMRGQVYDRYGNLIVYNTLVYDLYVTPNKLKVADTLALCNALSITRADFDSLMKAAKVYSRKKPSLFLRQLSKEDFAHIQDVLVDYPGFEYVKSSVRTYSAPTLAHALGYVSEVSQKQLDAQEYPYYRQGDLMGQSGLEKFYEEYLRGQRGVRYVMQDVNGVAKGPWKGGELDTIAHAGQNLYTSIDLEIQQYVDSLMQGKAGAVVAIEPSSGEVLAITSAPSYDPALFATRDFSKNYAKLALNPYRPLLNRAVMGSYRPGSTFKTVQALVAMQEGAISPGSIFSHAGAPMKCHGHGGLTGVSSAIQWSCNPYFYHVFRRMLYANAEKNPFKASAIGLQKWHDYTQKFGFGQKLGIDLPSEAKGILPDVEYYDKRLGKKSWRFGQIYSMSIGEGDLLITPLKLANLAATIANRGWYISPHLVKGIGKNDNPLPEFKQRHETGVDRRYFEPVVDGMEMAVVRGTVSRGAIIPDIVMCGKTGTSQNKKGKDHSIFIAFAPKDNPKIAIAVFVENAGFGGFAAAPVASLVIEKYIKRHVDRKAYEQEWKNKNFLQNVIIPKSQLPKPKEQKPAPTKPEATIVNREKAAFNKLTEAP</sequence>
<keyword evidence="7 15" id="KW-0812">Transmembrane</keyword>
<dbReference type="SUPFAM" id="SSF56519">
    <property type="entry name" value="Penicillin binding protein dimerisation domain"/>
    <property type="match status" value="1"/>
</dbReference>
<dbReference type="Gene3D" id="3.30.1390.30">
    <property type="entry name" value="Penicillin-binding protein 2a, domain 3"/>
    <property type="match status" value="1"/>
</dbReference>
<evidence type="ECO:0000256" key="1">
    <source>
        <dbReference type="ARBA" id="ARBA00004167"/>
    </source>
</evidence>
<dbReference type="Pfam" id="PF00905">
    <property type="entry name" value="Transpeptidase"/>
    <property type="match status" value="1"/>
</dbReference>
<dbReference type="InterPro" id="IPR005311">
    <property type="entry name" value="PBP_dimer"/>
</dbReference>
<evidence type="ECO:0000256" key="4">
    <source>
        <dbReference type="ARBA" id="ARBA00022519"/>
    </source>
</evidence>
<dbReference type="Proteomes" id="UP000253141">
    <property type="component" value="Unassembled WGS sequence"/>
</dbReference>
<evidence type="ECO:0000256" key="9">
    <source>
        <dbReference type="ARBA" id="ARBA00022960"/>
    </source>
</evidence>
<dbReference type="GO" id="GO:0005886">
    <property type="term" value="C:plasma membrane"/>
    <property type="evidence" value="ECO:0007669"/>
    <property type="project" value="UniProtKB-SubCell"/>
</dbReference>
<evidence type="ECO:0000256" key="13">
    <source>
        <dbReference type="ARBA" id="ARBA00023316"/>
    </source>
</evidence>
<evidence type="ECO:0000256" key="7">
    <source>
        <dbReference type="ARBA" id="ARBA00022692"/>
    </source>
</evidence>
<dbReference type="InterPro" id="IPR017790">
    <property type="entry name" value="Penicillin-binding_protein_2"/>
</dbReference>
<dbReference type="PANTHER" id="PTHR30627:SF2">
    <property type="entry name" value="PEPTIDOGLYCAN D,D-TRANSPEPTIDASE MRDA"/>
    <property type="match status" value="1"/>
</dbReference>
<dbReference type="GO" id="GO:0008658">
    <property type="term" value="F:penicillin binding"/>
    <property type="evidence" value="ECO:0007669"/>
    <property type="project" value="InterPro"/>
</dbReference>
<evidence type="ECO:0000259" key="17">
    <source>
        <dbReference type="Pfam" id="PF03717"/>
    </source>
</evidence>
<evidence type="ECO:0000313" key="19">
    <source>
        <dbReference type="Proteomes" id="UP000253141"/>
    </source>
</evidence>
<keyword evidence="11 15" id="KW-1133">Transmembrane helix</keyword>
<dbReference type="NCBIfam" id="TIGR03423">
    <property type="entry name" value="pbp2_mrdA"/>
    <property type="match status" value="1"/>
</dbReference>
<evidence type="ECO:0000256" key="8">
    <source>
        <dbReference type="ARBA" id="ARBA00022801"/>
    </source>
</evidence>
<dbReference type="InterPro" id="IPR050515">
    <property type="entry name" value="Beta-lactam/transpept"/>
</dbReference>
<dbReference type="AlphaFoldDB" id="A0A369IDL5"/>